<dbReference type="InterPro" id="IPR045735">
    <property type="entry name" value="Spore_III_AA_AAA+_ATPase"/>
</dbReference>
<sequence length="338" mass="37408">MIPTNLPNEMEPVIQEQILPVLAPTIRNLISKVPSRYLKLLEEIRIRQEKPLQMYTHANDFFVDSEGLPVQESSKAYRVTEEDVAQTIQLLTRSSLYALEEELRRGYLTIAGGHRVGLTGKTVLSPDGFVQTLKQFSGLNIRIARQIPGAADSIKPYIVNPLTQRLCSSLIISPPQCGKTTLLRDLARQISDGILHPKLRGLKVGIVDERSELAGSVNGVAQHAIGCRTDVLDGCPKAEGMLMMIRSMSPDVLITDEVGREEDRDAIREAVHAGVTVIASAHGVSLQEVCQRPALQALFDTRSFERYIVLSRRAGPITLETVHDNQGNCLYERKGRLA</sequence>
<keyword evidence="5" id="KW-1185">Reference proteome</keyword>
<keyword evidence="2" id="KW-0067">ATP-binding</keyword>
<evidence type="ECO:0000313" key="5">
    <source>
        <dbReference type="Proteomes" id="UP000593802"/>
    </source>
</evidence>
<dbReference type="RefSeq" id="WP_226375335.1">
    <property type="nucleotide sequence ID" value="NZ_AP023366.1"/>
</dbReference>
<dbReference type="Pfam" id="PF19568">
    <property type="entry name" value="Spore_III_AA"/>
    <property type="match status" value="1"/>
</dbReference>
<proteinExistence type="predicted"/>
<keyword evidence="1" id="KW-0547">Nucleotide-binding</keyword>
<evidence type="ECO:0000259" key="3">
    <source>
        <dbReference type="SMART" id="SM00382"/>
    </source>
</evidence>
<dbReference type="InterPro" id="IPR027417">
    <property type="entry name" value="P-loop_NTPase"/>
</dbReference>
<dbReference type="AlphaFoldDB" id="A0A7I8DBN3"/>
<dbReference type="GO" id="GO:0005524">
    <property type="term" value="F:ATP binding"/>
    <property type="evidence" value="ECO:0007669"/>
    <property type="project" value="UniProtKB-KW"/>
</dbReference>
<evidence type="ECO:0000313" key="4">
    <source>
        <dbReference type="EMBL" id="BCJ85930.1"/>
    </source>
</evidence>
<accession>A0A7I8DBN3</accession>
<dbReference type="InterPro" id="IPR014217">
    <property type="entry name" value="Spore_III_AA"/>
</dbReference>
<organism evidence="4 5">
    <name type="scientific">Effusibacillus dendaii</name>
    <dbReference type="NCBI Taxonomy" id="2743772"/>
    <lineage>
        <taxon>Bacteria</taxon>
        <taxon>Bacillati</taxon>
        <taxon>Bacillota</taxon>
        <taxon>Bacilli</taxon>
        <taxon>Bacillales</taxon>
        <taxon>Alicyclobacillaceae</taxon>
        <taxon>Effusibacillus</taxon>
    </lineage>
</organism>
<gene>
    <name evidence="4" type="ORF">skT53_09150</name>
</gene>
<protein>
    <submittedName>
        <fullName evidence="4">Stage III sporulation protein AA</fullName>
    </submittedName>
</protein>
<dbReference type="KEGG" id="eff:skT53_09150"/>
<dbReference type="InterPro" id="IPR003593">
    <property type="entry name" value="AAA+_ATPase"/>
</dbReference>
<dbReference type="SUPFAM" id="SSF52540">
    <property type="entry name" value="P-loop containing nucleoside triphosphate hydrolases"/>
    <property type="match status" value="1"/>
</dbReference>
<dbReference type="Proteomes" id="UP000593802">
    <property type="component" value="Chromosome"/>
</dbReference>
<reference evidence="4 5" key="1">
    <citation type="submission" date="2020-08" db="EMBL/GenBank/DDBJ databases">
        <title>Complete Genome Sequence of Effusibacillus dendaii Strain skT53, Isolated from Farmland soil.</title>
        <authorList>
            <person name="Konishi T."/>
            <person name="Kawasaki H."/>
        </authorList>
    </citation>
    <scope>NUCLEOTIDE SEQUENCE [LARGE SCALE GENOMIC DNA]</scope>
    <source>
        <strain evidence="5">skT53</strain>
    </source>
</reference>
<name>A0A7I8DBN3_9BACL</name>
<dbReference type="EMBL" id="AP023366">
    <property type="protein sequence ID" value="BCJ85930.1"/>
    <property type="molecule type" value="Genomic_DNA"/>
</dbReference>
<dbReference type="PANTHER" id="PTHR20953">
    <property type="entry name" value="KINASE-RELATED"/>
    <property type="match status" value="1"/>
</dbReference>
<dbReference type="SMART" id="SM00382">
    <property type="entry name" value="AAA"/>
    <property type="match status" value="1"/>
</dbReference>
<dbReference type="Gene3D" id="3.40.50.300">
    <property type="entry name" value="P-loop containing nucleotide triphosphate hydrolases"/>
    <property type="match status" value="1"/>
</dbReference>
<evidence type="ECO:0000256" key="2">
    <source>
        <dbReference type="ARBA" id="ARBA00022840"/>
    </source>
</evidence>
<feature type="domain" description="AAA+ ATPase" evidence="3">
    <location>
        <begin position="165"/>
        <end position="305"/>
    </location>
</feature>
<dbReference type="NCBIfam" id="TIGR02858">
    <property type="entry name" value="spore_III_AA"/>
    <property type="match status" value="1"/>
</dbReference>
<evidence type="ECO:0000256" key="1">
    <source>
        <dbReference type="ARBA" id="ARBA00022741"/>
    </source>
</evidence>
<dbReference type="PANTHER" id="PTHR20953:SF3">
    <property type="entry name" value="P-LOOP CONTAINING NUCLEOSIDE TRIPHOSPHATE HYDROLASES SUPERFAMILY PROTEIN"/>
    <property type="match status" value="1"/>
</dbReference>